<dbReference type="InterPro" id="IPR008927">
    <property type="entry name" value="6-PGluconate_DH-like_C_sf"/>
</dbReference>
<keyword evidence="4" id="KW-1185">Reference proteome</keyword>
<dbReference type="GO" id="GO:0070403">
    <property type="term" value="F:NAD+ binding"/>
    <property type="evidence" value="ECO:0007669"/>
    <property type="project" value="InterPro"/>
</dbReference>
<gene>
    <name evidence="3" type="primary">tyrA3</name>
    <name evidence="3" type="ORF">HMPREF9123_1214</name>
</gene>
<evidence type="ECO:0000313" key="4">
    <source>
        <dbReference type="Proteomes" id="UP000004105"/>
    </source>
</evidence>
<name>F2BBV9_9NEIS</name>
<dbReference type="EMBL" id="AFAY01000024">
    <property type="protein sequence ID" value="EGF11125.1"/>
    <property type="molecule type" value="Genomic_DNA"/>
</dbReference>
<dbReference type="GO" id="GO:0008977">
    <property type="term" value="F:prephenate dehydrogenase (NAD+) activity"/>
    <property type="evidence" value="ECO:0007669"/>
    <property type="project" value="InterPro"/>
</dbReference>
<dbReference type="Pfam" id="PF20463">
    <property type="entry name" value="PDH_C"/>
    <property type="match status" value="1"/>
</dbReference>
<dbReference type="STRING" id="267212.GCA_001063965_02118"/>
<comment type="caution">
    <text evidence="3">The sequence shown here is derived from an EMBL/GenBank/DDBJ whole genome shotgun (WGS) entry which is preliminary data.</text>
</comment>
<feature type="domain" description="Prephenate/arogenate dehydrogenase" evidence="2">
    <location>
        <begin position="8"/>
        <end position="297"/>
    </location>
</feature>
<dbReference type="HOGENOM" id="CLU_055968_0_1_4"/>
<dbReference type="InterPro" id="IPR050812">
    <property type="entry name" value="Preph/Arog_dehydrog"/>
</dbReference>
<dbReference type="InterPro" id="IPR036291">
    <property type="entry name" value="NAD(P)-bd_dom_sf"/>
</dbReference>
<dbReference type="PANTHER" id="PTHR21363">
    <property type="entry name" value="PREPHENATE DEHYDROGENASE"/>
    <property type="match status" value="1"/>
</dbReference>
<accession>F2BBV9</accession>
<sequence length="297" mass="31481">MPAIPPVRRLALIGVGLIGGSFALDLKRLGLVRHVAGIDTDPANLQRALSDGLIDSAHTQIDAQSLSGADFVLIATPVAALPSVCRALAPQLAPETVVCDTGSTKQSALAAFAAHLPQHLPHCVAAHPVAGSERHGAAAARHGLFAGKKLIICPHQTQNPQAETRAAELWQAAGAKVCRMDAAAHDTVFAAVSHLPHLLAFAYVAQILARADAAACLENAASGFRDFTRLASSSPELWRDVCLDNRESLIALVRGQCEQLEAIEQMLHDNDPAALHRCFAQAKHARDQWLHGQEKAV</sequence>
<dbReference type="InterPro" id="IPR046825">
    <property type="entry name" value="PDH_C"/>
</dbReference>
<dbReference type="EC" id="1.3.1.13" evidence="3"/>
<protein>
    <submittedName>
        <fullName evidence="3">Prephenate dehydrogenase</fullName>
        <ecNumber evidence="3">1.3.1.13</ecNumber>
    </submittedName>
</protein>
<proteinExistence type="predicted"/>
<evidence type="ECO:0000259" key="2">
    <source>
        <dbReference type="PROSITE" id="PS51176"/>
    </source>
</evidence>
<dbReference type="FunFam" id="3.40.50.720:FF:000208">
    <property type="entry name" value="Prephenate dehydrogenase"/>
    <property type="match status" value="1"/>
</dbReference>
<dbReference type="Pfam" id="PF02153">
    <property type="entry name" value="PDH_N"/>
    <property type="match status" value="1"/>
</dbReference>
<dbReference type="AlphaFoldDB" id="F2BBV9"/>
<dbReference type="GO" id="GO:0006571">
    <property type="term" value="P:tyrosine biosynthetic process"/>
    <property type="evidence" value="ECO:0007669"/>
    <property type="project" value="InterPro"/>
</dbReference>
<dbReference type="Gene3D" id="1.10.3660.10">
    <property type="entry name" value="6-phosphogluconate dehydrogenase C-terminal like domain"/>
    <property type="match status" value="1"/>
</dbReference>
<dbReference type="SUPFAM" id="SSF48179">
    <property type="entry name" value="6-phosphogluconate dehydrogenase C-terminal domain-like"/>
    <property type="match status" value="1"/>
</dbReference>
<dbReference type="PANTHER" id="PTHR21363:SF0">
    <property type="entry name" value="PREPHENATE DEHYDROGENASE [NADP(+)]"/>
    <property type="match status" value="1"/>
</dbReference>
<dbReference type="RefSeq" id="WP_007342223.1">
    <property type="nucleotide sequence ID" value="NZ_GL878494.1"/>
</dbReference>
<evidence type="ECO:0000313" key="3">
    <source>
        <dbReference type="EMBL" id="EGF11125.1"/>
    </source>
</evidence>
<evidence type="ECO:0000256" key="1">
    <source>
        <dbReference type="ARBA" id="ARBA00023002"/>
    </source>
</evidence>
<dbReference type="PROSITE" id="PS51176">
    <property type="entry name" value="PDH_ADH"/>
    <property type="match status" value="1"/>
</dbReference>
<reference evidence="3 4" key="1">
    <citation type="submission" date="2011-02" db="EMBL/GenBank/DDBJ databases">
        <authorList>
            <person name="Muzny D."/>
            <person name="Qin X."/>
            <person name="Deng J."/>
            <person name="Jiang H."/>
            <person name="Liu Y."/>
            <person name="Qu J."/>
            <person name="Song X.-Z."/>
            <person name="Zhang L."/>
            <person name="Thornton R."/>
            <person name="Coyle M."/>
            <person name="Francisco L."/>
            <person name="Jackson L."/>
            <person name="Javaid M."/>
            <person name="Korchina V."/>
            <person name="Kovar C."/>
            <person name="Mata R."/>
            <person name="Mathew T."/>
            <person name="Ngo R."/>
            <person name="Nguyen L."/>
            <person name="Nguyen N."/>
            <person name="Okwuonu G."/>
            <person name="Ongeri F."/>
            <person name="Pham C."/>
            <person name="Simmons D."/>
            <person name="Wilczek-Boney K."/>
            <person name="Hale W."/>
            <person name="Jakkamsetti A."/>
            <person name="Pham P."/>
            <person name="Ruth R."/>
            <person name="San Lucas F."/>
            <person name="Warren J."/>
            <person name="Zhang J."/>
            <person name="Zhao Z."/>
            <person name="Zhou C."/>
            <person name="Zhu D."/>
            <person name="Lee S."/>
            <person name="Bess C."/>
            <person name="Blankenburg K."/>
            <person name="Forbes L."/>
            <person name="Fu Q."/>
            <person name="Gubbala S."/>
            <person name="Hirani K."/>
            <person name="Jayaseelan J.C."/>
            <person name="Lara F."/>
            <person name="Munidasa M."/>
            <person name="Palculict T."/>
            <person name="Patil S."/>
            <person name="Pu L.-L."/>
            <person name="Saada N."/>
            <person name="Tang L."/>
            <person name="Weissenberger G."/>
            <person name="Zhu Y."/>
            <person name="Hemphill L."/>
            <person name="Shang Y."/>
            <person name="Youmans B."/>
            <person name="Ayvaz T."/>
            <person name="Ross M."/>
            <person name="Santibanez J."/>
            <person name="Aqrawi P."/>
            <person name="Gross S."/>
            <person name="Joshi V."/>
            <person name="Fowler G."/>
            <person name="Nazareth L."/>
            <person name="Reid J."/>
            <person name="Worley K."/>
            <person name="Petrosino J."/>
            <person name="Highlander S."/>
            <person name="Gibbs R."/>
        </authorList>
    </citation>
    <scope>NUCLEOTIDE SEQUENCE [LARGE SCALE GENOMIC DNA]</scope>
    <source>
        <strain evidence="3 4">ATCC BAA-1200</strain>
    </source>
</reference>
<dbReference type="OrthoDB" id="9809920at2"/>
<keyword evidence="1 3" id="KW-0560">Oxidoreductase</keyword>
<dbReference type="Gene3D" id="3.40.50.720">
    <property type="entry name" value="NAD(P)-binding Rossmann-like Domain"/>
    <property type="match status" value="1"/>
</dbReference>
<dbReference type="InterPro" id="IPR046826">
    <property type="entry name" value="PDH_N"/>
</dbReference>
<dbReference type="SUPFAM" id="SSF51735">
    <property type="entry name" value="NAD(P)-binding Rossmann-fold domains"/>
    <property type="match status" value="1"/>
</dbReference>
<dbReference type="GO" id="GO:0004665">
    <property type="term" value="F:prephenate dehydrogenase (NADP+) activity"/>
    <property type="evidence" value="ECO:0007669"/>
    <property type="project" value="UniProtKB-EC"/>
</dbReference>
<dbReference type="Proteomes" id="UP000004105">
    <property type="component" value="Unassembled WGS sequence"/>
</dbReference>
<organism evidence="3 4">
    <name type="scientific">Neisseria bacilliformis ATCC BAA-1200</name>
    <dbReference type="NCBI Taxonomy" id="888742"/>
    <lineage>
        <taxon>Bacteria</taxon>
        <taxon>Pseudomonadati</taxon>
        <taxon>Pseudomonadota</taxon>
        <taxon>Betaproteobacteria</taxon>
        <taxon>Neisseriales</taxon>
        <taxon>Neisseriaceae</taxon>
        <taxon>Neisseria</taxon>
    </lineage>
</organism>
<dbReference type="InterPro" id="IPR003099">
    <property type="entry name" value="Prephen_DH"/>
</dbReference>